<dbReference type="PhylomeDB" id="A7TH61"/>
<feature type="domain" description="Anaphase-promoting complex subunit 5" evidence="7">
    <location>
        <begin position="274"/>
        <end position="362"/>
    </location>
</feature>
<evidence type="ECO:0000256" key="5">
    <source>
        <dbReference type="ARBA" id="ARBA00022786"/>
    </source>
</evidence>
<accession>A7TH61</accession>
<dbReference type="EMBL" id="DS480390">
    <property type="protein sequence ID" value="EDO18342.1"/>
    <property type="molecule type" value="Genomic_DNA"/>
</dbReference>
<dbReference type="GeneID" id="5546624"/>
<dbReference type="InParanoid" id="A7TH61"/>
<keyword evidence="5" id="KW-0833">Ubl conjugation pathway</keyword>
<keyword evidence="4" id="KW-0498">Mitosis</keyword>
<keyword evidence="3" id="KW-0132">Cell division</keyword>
<dbReference type="InterPro" id="IPR037679">
    <property type="entry name" value="Apc5"/>
</dbReference>
<dbReference type="OMA" id="RETIWIN"/>
<evidence type="ECO:0000313" key="8">
    <source>
        <dbReference type="EMBL" id="EDO18342.1"/>
    </source>
</evidence>
<dbReference type="GO" id="GO:0006325">
    <property type="term" value="P:chromatin organization"/>
    <property type="evidence" value="ECO:0007669"/>
    <property type="project" value="EnsemblFungi"/>
</dbReference>
<dbReference type="FunCoup" id="A7TH61">
    <property type="interactions" value="210"/>
</dbReference>
<dbReference type="STRING" id="436907.A7TH61"/>
<dbReference type="AlphaFoldDB" id="A7TH61"/>
<keyword evidence="6" id="KW-0131">Cell cycle</keyword>
<evidence type="ECO:0000259" key="7">
    <source>
        <dbReference type="Pfam" id="PF12862"/>
    </source>
</evidence>
<dbReference type="Proteomes" id="UP000000267">
    <property type="component" value="Unassembled WGS sequence"/>
</dbReference>
<dbReference type="PANTHER" id="PTHR12830:SF9">
    <property type="entry name" value="ANAPHASE-PROMOTING COMPLEX SUBUNIT 5"/>
    <property type="match status" value="1"/>
</dbReference>
<dbReference type="PANTHER" id="PTHR12830">
    <property type="entry name" value="ANAPHASE-PROMOTING COMPLEX SUBUNIT 5"/>
    <property type="match status" value="1"/>
</dbReference>
<evidence type="ECO:0000256" key="4">
    <source>
        <dbReference type="ARBA" id="ARBA00022776"/>
    </source>
</evidence>
<dbReference type="GO" id="GO:0031145">
    <property type="term" value="P:anaphase-promoting complex-dependent catabolic process"/>
    <property type="evidence" value="ECO:0007669"/>
    <property type="project" value="EnsemblFungi"/>
</dbReference>
<dbReference type="eggNOG" id="KOG4322">
    <property type="taxonomic scope" value="Eukaryota"/>
</dbReference>
<comment type="similarity">
    <text evidence="1">Belongs to the APC5 family.</text>
</comment>
<dbReference type="GO" id="GO:0070979">
    <property type="term" value="P:protein K11-linked ubiquitination"/>
    <property type="evidence" value="ECO:0007669"/>
    <property type="project" value="TreeGrafter"/>
</dbReference>
<keyword evidence="9" id="KW-1185">Reference proteome</keyword>
<dbReference type="GO" id="GO:0051301">
    <property type="term" value="P:cell division"/>
    <property type="evidence" value="ECO:0007669"/>
    <property type="project" value="UniProtKB-KW"/>
</dbReference>
<dbReference type="OrthoDB" id="2504561at2759"/>
<proteinExistence type="inferred from homology"/>
<evidence type="ECO:0000256" key="3">
    <source>
        <dbReference type="ARBA" id="ARBA00022618"/>
    </source>
</evidence>
<organism evidence="9">
    <name type="scientific">Vanderwaltozyma polyspora (strain ATCC 22028 / DSM 70294 / BCRC 21397 / CBS 2163 / NBRC 10782 / NRRL Y-8283 / UCD 57-17)</name>
    <name type="common">Kluyveromyces polysporus</name>
    <dbReference type="NCBI Taxonomy" id="436907"/>
    <lineage>
        <taxon>Eukaryota</taxon>
        <taxon>Fungi</taxon>
        <taxon>Dikarya</taxon>
        <taxon>Ascomycota</taxon>
        <taxon>Saccharomycotina</taxon>
        <taxon>Saccharomycetes</taxon>
        <taxon>Saccharomycetales</taxon>
        <taxon>Saccharomycetaceae</taxon>
        <taxon>Vanderwaltozyma</taxon>
    </lineage>
</organism>
<evidence type="ECO:0000256" key="6">
    <source>
        <dbReference type="ARBA" id="ARBA00023306"/>
    </source>
</evidence>
<dbReference type="HOGENOM" id="CLU_416912_0_0_1"/>
<sequence length="631" mass="73625">MHKGALIVTYSITPYDISILLLIYSYCYEDTKIPLEVLIKLINPTLPNQEFNPIIQENSYVQDIKKPILPFLDDICGYLISCDQRPLMLKLISMLKAVDALDIITQLLRKLEVECLIKNYHRKKEGIVVRCRKIVRSSVLGMYLQRCISRYRIGDFNDKEDLWDNIQKFIDQFDYESYVDNSNYNIIRYQFTFSTTNNYLEGHDDDIIAFMKEASKKLVSDENNAIMVSHEHFQALLNWEIYSISNLNIVTMKNIDILTSNVSLNDLTKFPSIHILRYLLALNNDSYQTALDSLHNYFDYMLTQNGDNYFHISLLGLGTFFSHFHNCEPAINAFKEATKVARENKDTTILHLIMIWILNFIEGHPEYASSFQVTISQIVRYLKSCSESESSSVFENAYKYEGLLQMTRNSRATQILESSFKYMVIALQSYRHQTEMNSFFKYFKKLWEYFGYESLSNVYSSLMTIELSDIDREIQTVSQSSNYDREGTHSLLAKLNSPKLTYQQLMGIKLIQVQYLNSFGDLQSSMEKISTILEDKYLESYWSSKFEKEKCNILLKSKVGIRFIPELMRIIDRTSKSQNPLQSAENLFLLVQILIQINKLDQAKKLIADNILPAFAYKHIRRQILETGIFS</sequence>
<dbReference type="RefSeq" id="XP_001646200.1">
    <property type="nucleotide sequence ID" value="XM_001646150.1"/>
</dbReference>
<evidence type="ECO:0000256" key="2">
    <source>
        <dbReference type="ARBA" id="ARBA00016066"/>
    </source>
</evidence>
<dbReference type="KEGG" id="vpo:Kpol_1013p13"/>
<evidence type="ECO:0000256" key="1">
    <source>
        <dbReference type="ARBA" id="ARBA00007450"/>
    </source>
</evidence>
<dbReference type="GO" id="GO:0061630">
    <property type="term" value="F:ubiquitin protein ligase activity"/>
    <property type="evidence" value="ECO:0007669"/>
    <property type="project" value="EnsemblFungi"/>
</dbReference>
<reference evidence="8 9" key="1">
    <citation type="journal article" date="2007" name="Proc. Natl. Acad. Sci. U.S.A.">
        <title>Independent sorting-out of thousands of duplicated gene pairs in two yeast species descended from a whole-genome duplication.</title>
        <authorList>
            <person name="Scannell D.R."/>
            <person name="Frank A.C."/>
            <person name="Conant G.C."/>
            <person name="Byrne K.P."/>
            <person name="Woolfit M."/>
            <person name="Wolfe K.H."/>
        </authorList>
    </citation>
    <scope>NUCLEOTIDE SEQUENCE [LARGE SCALE GENOMIC DNA]</scope>
    <source>
        <strain evidence="9">ATCC 22028 / DSM 70294 / BCRC 21397 / CBS 2163 / NBRC 10782 / NRRL Y-8283 / UCD 57-17</strain>
    </source>
</reference>
<evidence type="ECO:0000313" key="9">
    <source>
        <dbReference type="Proteomes" id="UP000000267"/>
    </source>
</evidence>
<dbReference type="Pfam" id="PF12862">
    <property type="entry name" value="ANAPC5"/>
    <property type="match status" value="1"/>
</dbReference>
<dbReference type="GO" id="GO:0005680">
    <property type="term" value="C:anaphase-promoting complex"/>
    <property type="evidence" value="ECO:0007669"/>
    <property type="project" value="EnsemblFungi"/>
</dbReference>
<dbReference type="GO" id="GO:0045842">
    <property type="term" value="P:positive regulation of mitotic metaphase/anaphase transition"/>
    <property type="evidence" value="ECO:0007669"/>
    <property type="project" value="TreeGrafter"/>
</dbReference>
<dbReference type="InterPro" id="IPR026000">
    <property type="entry name" value="Apc5_dom"/>
</dbReference>
<gene>
    <name evidence="8" type="ORF">Kpol_1013p13</name>
</gene>
<protein>
    <recommendedName>
        <fullName evidence="2">Anaphase-promoting complex subunit 5</fullName>
    </recommendedName>
</protein>
<name>A7TH61_VANPO</name>